<proteinExistence type="predicted"/>
<accession>A0A9W7MCC0</accession>
<evidence type="ECO:0000313" key="2">
    <source>
        <dbReference type="EMBL" id="GMI95119.1"/>
    </source>
</evidence>
<gene>
    <name evidence="2" type="ORF">HRI_003181200</name>
</gene>
<dbReference type="EMBL" id="BSYR01000026">
    <property type="protein sequence ID" value="GMI95119.1"/>
    <property type="molecule type" value="Genomic_DNA"/>
</dbReference>
<comment type="caution">
    <text evidence="2">The sequence shown here is derived from an EMBL/GenBank/DDBJ whole genome shotgun (WGS) entry which is preliminary data.</text>
</comment>
<reference evidence="2" key="1">
    <citation type="submission" date="2023-05" db="EMBL/GenBank/DDBJ databases">
        <title>Genome and transcriptome analyses reveal genes involved in the formation of fine ridges on petal epidermal cells in Hibiscus trionum.</title>
        <authorList>
            <person name="Koshimizu S."/>
            <person name="Masuda S."/>
            <person name="Ishii T."/>
            <person name="Shirasu K."/>
            <person name="Hoshino A."/>
            <person name="Arita M."/>
        </authorList>
    </citation>
    <scope>NUCLEOTIDE SEQUENCE</scope>
    <source>
        <strain evidence="2">Hamamatsu line</strain>
    </source>
</reference>
<dbReference type="AlphaFoldDB" id="A0A9W7MCC0"/>
<keyword evidence="1" id="KW-0812">Transmembrane</keyword>
<evidence type="ECO:0000256" key="1">
    <source>
        <dbReference type="SAM" id="Phobius"/>
    </source>
</evidence>
<keyword evidence="1" id="KW-0472">Membrane</keyword>
<feature type="transmembrane region" description="Helical" evidence="1">
    <location>
        <begin position="83"/>
        <end position="105"/>
    </location>
</feature>
<evidence type="ECO:0000313" key="3">
    <source>
        <dbReference type="Proteomes" id="UP001165190"/>
    </source>
</evidence>
<protein>
    <submittedName>
        <fullName evidence="2">Uncharacterized protein</fullName>
    </submittedName>
</protein>
<sequence>MFSWLARIALACWRPVSRYVSMNKDYNNDNSDEVEEDSSSVHDLLLCCRDLENTLMSISHLLLFKPMRSSKIIVKLRLENMQLLLMSMMDMVALMLPALSLIISFKT</sequence>
<keyword evidence="3" id="KW-1185">Reference proteome</keyword>
<organism evidence="2 3">
    <name type="scientific">Hibiscus trionum</name>
    <name type="common">Flower of an hour</name>
    <dbReference type="NCBI Taxonomy" id="183268"/>
    <lineage>
        <taxon>Eukaryota</taxon>
        <taxon>Viridiplantae</taxon>
        <taxon>Streptophyta</taxon>
        <taxon>Embryophyta</taxon>
        <taxon>Tracheophyta</taxon>
        <taxon>Spermatophyta</taxon>
        <taxon>Magnoliopsida</taxon>
        <taxon>eudicotyledons</taxon>
        <taxon>Gunneridae</taxon>
        <taxon>Pentapetalae</taxon>
        <taxon>rosids</taxon>
        <taxon>malvids</taxon>
        <taxon>Malvales</taxon>
        <taxon>Malvaceae</taxon>
        <taxon>Malvoideae</taxon>
        <taxon>Hibiscus</taxon>
    </lineage>
</organism>
<keyword evidence="1" id="KW-1133">Transmembrane helix</keyword>
<name>A0A9W7MCC0_HIBTR</name>
<dbReference type="Proteomes" id="UP001165190">
    <property type="component" value="Unassembled WGS sequence"/>
</dbReference>